<dbReference type="Proteomes" id="UP000286211">
    <property type="component" value="Unassembled WGS sequence"/>
</dbReference>
<dbReference type="InterPro" id="IPR009003">
    <property type="entry name" value="Peptidase_S1_PA"/>
</dbReference>
<dbReference type="AlphaFoldDB" id="A0A3R6GYG7"/>
<name>A0A3R6GYG7_9BACT</name>
<proteinExistence type="predicted"/>
<dbReference type="EMBL" id="QRIN01000127">
    <property type="protein sequence ID" value="RHG60728.1"/>
    <property type="molecule type" value="Genomic_DNA"/>
</dbReference>
<keyword evidence="1" id="KW-0378">Hydrolase</keyword>
<organism evidence="1 4">
    <name type="scientific">Segatella copri</name>
    <dbReference type="NCBI Taxonomy" id="165179"/>
    <lineage>
        <taxon>Bacteria</taxon>
        <taxon>Pseudomonadati</taxon>
        <taxon>Bacteroidota</taxon>
        <taxon>Bacteroidia</taxon>
        <taxon>Bacteroidales</taxon>
        <taxon>Prevotellaceae</taxon>
        <taxon>Segatella</taxon>
    </lineage>
</organism>
<dbReference type="EMBL" id="QSAV01000038">
    <property type="protein sequence ID" value="RGW77214.1"/>
    <property type="molecule type" value="Genomic_DNA"/>
</dbReference>
<evidence type="ECO:0000313" key="6">
    <source>
        <dbReference type="Proteomes" id="UP000286501"/>
    </source>
</evidence>
<evidence type="ECO:0000313" key="5">
    <source>
        <dbReference type="Proteomes" id="UP000286211"/>
    </source>
</evidence>
<dbReference type="PROSITE" id="PS51257">
    <property type="entry name" value="PROKAR_LIPOPROTEIN"/>
    <property type="match status" value="1"/>
</dbReference>
<dbReference type="Proteomes" id="UP000286501">
    <property type="component" value="Unassembled WGS sequence"/>
</dbReference>
<dbReference type="Gene3D" id="2.40.10.120">
    <property type="match status" value="1"/>
</dbReference>
<keyword evidence="1" id="KW-0645">Protease</keyword>
<evidence type="ECO:0000313" key="2">
    <source>
        <dbReference type="EMBL" id="RHG60728.1"/>
    </source>
</evidence>
<dbReference type="GO" id="GO:0006508">
    <property type="term" value="P:proteolysis"/>
    <property type="evidence" value="ECO:0007669"/>
    <property type="project" value="UniProtKB-KW"/>
</dbReference>
<sequence length="211" mass="23200">MVGLKQPGNNIQLLGSCFAVPKNGYFVTCRHVIGDHTDNLVLVSSVDSNNIHEYQDTSKNQCRILDVQSIECVNPLCDLVVLKTAHLRIDSCPIGSLDELQVGDDVEIIGYPHCVNDWQMHILTVQKTMVGAKILRASQGIKYKYAILNVQTRPGQSGSMVFCPRLQKIIGILVGGYAPASGIMLAGINPHELNQTSFCLSAEYINEMLEE</sequence>
<evidence type="ECO:0000313" key="3">
    <source>
        <dbReference type="EMBL" id="RHK09615.1"/>
    </source>
</evidence>
<gene>
    <name evidence="3" type="ORF">DW079_10025</name>
    <name evidence="2" type="ORF">DW250_15775</name>
    <name evidence="1" type="ORF">DWV53_11255</name>
</gene>
<evidence type="ECO:0000313" key="1">
    <source>
        <dbReference type="EMBL" id="RGW77214.1"/>
    </source>
</evidence>
<evidence type="ECO:0000313" key="4">
    <source>
        <dbReference type="Proteomes" id="UP000285776"/>
    </source>
</evidence>
<dbReference type="Pfam" id="PF13365">
    <property type="entry name" value="Trypsin_2"/>
    <property type="match status" value="1"/>
</dbReference>
<dbReference type="GO" id="GO:0008233">
    <property type="term" value="F:peptidase activity"/>
    <property type="evidence" value="ECO:0007669"/>
    <property type="project" value="UniProtKB-KW"/>
</dbReference>
<dbReference type="EMBL" id="QRNB01000050">
    <property type="protein sequence ID" value="RHK09615.1"/>
    <property type="molecule type" value="Genomic_DNA"/>
</dbReference>
<dbReference type="Proteomes" id="UP000285776">
    <property type="component" value="Unassembled WGS sequence"/>
</dbReference>
<comment type="caution">
    <text evidence="1">The sequence shown here is derived from an EMBL/GenBank/DDBJ whole genome shotgun (WGS) entry which is preliminary data.</text>
</comment>
<protein>
    <submittedName>
        <fullName evidence="1">Serine protease</fullName>
    </submittedName>
</protein>
<accession>A0A3R6GYG7</accession>
<dbReference type="SUPFAM" id="SSF50494">
    <property type="entry name" value="Trypsin-like serine proteases"/>
    <property type="match status" value="1"/>
</dbReference>
<reference evidence="4 5" key="1">
    <citation type="submission" date="2018-08" db="EMBL/GenBank/DDBJ databases">
        <title>A genome reference for cultivated species of the human gut microbiota.</title>
        <authorList>
            <person name="Zou Y."/>
            <person name="Xue W."/>
            <person name="Luo G."/>
        </authorList>
    </citation>
    <scope>NUCLEOTIDE SEQUENCE [LARGE SCALE GENOMIC DNA]</scope>
    <source>
        <strain evidence="1 4">AF10-17</strain>
        <strain evidence="3 5">AF46-2NS</strain>
        <strain evidence="2 6">AM22-1</strain>
    </source>
</reference>